<name>A0A0F7IEL8_9EURY</name>
<evidence type="ECO:0000256" key="4">
    <source>
        <dbReference type="ARBA" id="ARBA00022723"/>
    </source>
</evidence>
<dbReference type="InParanoid" id="A0A0F7IEL8"/>
<dbReference type="OrthoDB" id="144988at2157"/>
<keyword evidence="7" id="KW-0862">Zinc</keyword>
<dbReference type="Pfam" id="PF03264">
    <property type="entry name" value="Cytochrom_NNT"/>
    <property type="match status" value="1"/>
</dbReference>
<dbReference type="STRING" id="113653.GAH_01256"/>
<dbReference type="GeneID" id="24803828"/>
<keyword evidence="10" id="KW-1133">Transmembrane helix</keyword>
<evidence type="ECO:0000256" key="7">
    <source>
        <dbReference type="ARBA" id="ARBA00022833"/>
    </source>
</evidence>
<evidence type="ECO:0000313" key="13">
    <source>
        <dbReference type="Proteomes" id="UP000034723"/>
    </source>
</evidence>
<keyword evidence="13" id="KW-1185">Reference proteome</keyword>
<dbReference type="PANTHER" id="PTHR35038">
    <property type="entry name" value="DISSIMILATORY SULFITE REDUCTASE SIRA"/>
    <property type="match status" value="1"/>
</dbReference>
<keyword evidence="6" id="KW-0863">Zinc-finger</keyword>
<keyword evidence="10" id="KW-0472">Membrane</keyword>
<evidence type="ECO:0000256" key="5">
    <source>
        <dbReference type="ARBA" id="ARBA00022729"/>
    </source>
</evidence>
<dbReference type="HOGENOM" id="CLU_805620_0_0_2"/>
<dbReference type="PROSITE" id="PS01358">
    <property type="entry name" value="ZF_RANBP2_1"/>
    <property type="match status" value="1"/>
</dbReference>
<dbReference type="InterPro" id="IPR005126">
    <property type="entry name" value="NapC/NirT_cyt_c_N"/>
</dbReference>
<protein>
    <submittedName>
        <fullName evidence="12">NapC/NirT cytochrome c family, N-terminal region</fullName>
    </submittedName>
</protein>
<keyword evidence="4" id="KW-0479">Metal-binding</keyword>
<sequence>MKWVCPFCQTENDTKEYKCEVCGKEFKKSGDRLVEVKKRPPEYLISLFLIGVFILGNVVLIAIEYASDPELCTTCHQMEYYFHSWEESTHRGVKCYLCHYGSNPVDFLKGAYHSLSVLTAKQPPYVNLPANISSENCLHCHKDITEIGALRYKNLSFSHNKHLDGYKRGFLKLECVSCHREIVIGSHIAVKDTTCFVCHFYKTPEGIPITGCPSCHKNPADKVYFKDVVFYHSLHLKRDIKCEFCHKNIIRFYGNMSLNCKKCHIRDVTNVSIPDLQMHSIHVNGFKIDCVSCHEKPEHKPVVDEKKCNLCHIGLFPTGS</sequence>
<evidence type="ECO:0000259" key="11">
    <source>
        <dbReference type="PROSITE" id="PS01358"/>
    </source>
</evidence>
<dbReference type="KEGG" id="gah:GAH_01256"/>
<evidence type="ECO:0000256" key="10">
    <source>
        <dbReference type="SAM" id="Phobius"/>
    </source>
</evidence>
<keyword evidence="8" id="KW-0249">Electron transport</keyword>
<dbReference type="EMBL" id="CP011267">
    <property type="protein sequence ID" value="AKG91440.1"/>
    <property type="molecule type" value="Genomic_DNA"/>
</dbReference>
<gene>
    <name evidence="12" type="ORF">GAH_01256</name>
</gene>
<evidence type="ECO:0000256" key="3">
    <source>
        <dbReference type="ARBA" id="ARBA00022617"/>
    </source>
</evidence>
<comment type="subcellular location">
    <subcellularLocation>
        <location evidence="1">Cell envelope</location>
    </subcellularLocation>
</comment>
<accession>A0A0F7IEL8</accession>
<feature type="transmembrane region" description="Helical" evidence="10">
    <location>
        <begin position="43"/>
        <end position="63"/>
    </location>
</feature>
<evidence type="ECO:0000256" key="9">
    <source>
        <dbReference type="ARBA" id="ARBA00023004"/>
    </source>
</evidence>
<dbReference type="Gene3D" id="1.10.3820.10">
    <property type="entry name" value="Di-heme elbow motif domain"/>
    <property type="match status" value="1"/>
</dbReference>
<keyword evidence="9" id="KW-0408">Iron</keyword>
<dbReference type="GO" id="GO:0008270">
    <property type="term" value="F:zinc ion binding"/>
    <property type="evidence" value="ECO:0007669"/>
    <property type="project" value="UniProtKB-KW"/>
</dbReference>
<feature type="domain" description="RanBP2-type" evidence="11">
    <location>
        <begin position="3"/>
        <end position="22"/>
    </location>
</feature>
<evidence type="ECO:0000313" key="12">
    <source>
        <dbReference type="EMBL" id="AKG91440.1"/>
    </source>
</evidence>
<dbReference type="InterPro" id="IPR051829">
    <property type="entry name" value="Multiheme_Cytochr_ET"/>
</dbReference>
<keyword evidence="2" id="KW-0813">Transport</keyword>
<dbReference type="InterPro" id="IPR001876">
    <property type="entry name" value="Znf_RanBP2"/>
</dbReference>
<keyword evidence="5" id="KW-0732">Signal</keyword>
<dbReference type="AlphaFoldDB" id="A0A0F7IEL8"/>
<evidence type="ECO:0000256" key="1">
    <source>
        <dbReference type="ARBA" id="ARBA00004196"/>
    </source>
</evidence>
<evidence type="ECO:0000256" key="6">
    <source>
        <dbReference type="ARBA" id="ARBA00022771"/>
    </source>
</evidence>
<dbReference type="InterPro" id="IPR038266">
    <property type="entry name" value="NapC/NirT_cytc_sf"/>
</dbReference>
<dbReference type="RefSeq" id="WP_048095398.1">
    <property type="nucleotide sequence ID" value="NZ_CP011267.1"/>
</dbReference>
<dbReference type="CDD" id="cd08168">
    <property type="entry name" value="Cytochrom_C3"/>
    <property type="match status" value="1"/>
</dbReference>
<proteinExistence type="predicted"/>
<keyword evidence="10" id="KW-0812">Transmembrane</keyword>
<evidence type="ECO:0000256" key="2">
    <source>
        <dbReference type="ARBA" id="ARBA00022448"/>
    </source>
</evidence>
<organism evidence="12 13">
    <name type="scientific">Geoglobus ahangari</name>
    <dbReference type="NCBI Taxonomy" id="113653"/>
    <lineage>
        <taxon>Archaea</taxon>
        <taxon>Methanobacteriati</taxon>
        <taxon>Methanobacteriota</taxon>
        <taxon>Archaeoglobi</taxon>
        <taxon>Archaeoglobales</taxon>
        <taxon>Archaeoglobaceae</taxon>
        <taxon>Geoglobus</taxon>
    </lineage>
</organism>
<dbReference type="SUPFAM" id="SSF48695">
    <property type="entry name" value="Multiheme cytochromes"/>
    <property type="match status" value="1"/>
</dbReference>
<dbReference type="Proteomes" id="UP000034723">
    <property type="component" value="Chromosome"/>
</dbReference>
<reference evidence="12 13" key="1">
    <citation type="submission" date="2015-04" db="EMBL/GenBank/DDBJ databases">
        <title>The complete genome sequence of the hyperthermophilic, obligate iron-reducing archaeon Geoglobus ahangari strain 234T.</title>
        <authorList>
            <person name="Manzella M.P."/>
            <person name="Holmes D.E."/>
            <person name="Rocheleau J.M."/>
            <person name="Chung A."/>
            <person name="Reguera G."/>
            <person name="Kashefi K."/>
        </authorList>
    </citation>
    <scope>NUCLEOTIDE SEQUENCE [LARGE SCALE GENOMIC DNA]</scope>
    <source>
        <strain evidence="12 13">234</strain>
    </source>
</reference>
<evidence type="ECO:0000256" key="8">
    <source>
        <dbReference type="ARBA" id="ARBA00022982"/>
    </source>
</evidence>
<dbReference type="Gene3D" id="3.90.10.10">
    <property type="entry name" value="Cytochrome C3"/>
    <property type="match status" value="1"/>
</dbReference>
<keyword evidence="3" id="KW-0349">Heme</keyword>
<dbReference type="InterPro" id="IPR036280">
    <property type="entry name" value="Multihaem_cyt_sf"/>
</dbReference>